<evidence type="ECO:0000256" key="3">
    <source>
        <dbReference type="ARBA" id="ARBA00022989"/>
    </source>
</evidence>
<dbReference type="GO" id="GO:0098542">
    <property type="term" value="P:defense response to other organism"/>
    <property type="evidence" value="ECO:0007669"/>
    <property type="project" value="InterPro"/>
</dbReference>
<proteinExistence type="predicted"/>
<evidence type="ECO:0000259" key="6">
    <source>
        <dbReference type="Pfam" id="PF03168"/>
    </source>
</evidence>
<dbReference type="AlphaFoldDB" id="A0AAQ3KZW2"/>
<reference evidence="7 8" key="1">
    <citation type="submission" date="2023-10" db="EMBL/GenBank/DDBJ databases">
        <title>Chromosome-scale genome assembly provides insights into flower coloration mechanisms of Canna indica.</title>
        <authorList>
            <person name="Li C."/>
        </authorList>
    </citation>
    <scope>NUCLEOTIDE SEQUENCE [LARGE SCALE GENOMIC DNA]</scope>
    <source>
        <tissue evidence="7">Flower</tissue>
    </source>
</reference>
<keyword evidence="2 5" id="KW-0812">Transmembrane</keyword>
<protein>
    <recommendedName>
        <fullName evidence="6">Late embryogenesis abundant protein LEA-2 subgroup domain-containing protein</fullName>
    </recommendedName>
</protein>
<evidence type="ECO:0000256" key="4">
    <source>
        <dbReference type="ARBA" id="ARBA00023136"/>
    </source>
</evidence>
<sequence length="334" mass="35901">MASDSSKPHIGEPVTGYPATAAVAAAAAPCAPAYPYAAPSYVHSNPDYVASRAYHGRFAPSVGHGLCRRFLVAITVAFFLVITFSVVLWIVIRPRAPVFSVSSAAISGFNLSGQSDDHPQLSSSFKISISVFNPNKKTAISYNQVMAAVAYGGYVLAETTLPPFYQEKGNLTTLPATMVAADVYVSSGSAKRILGDRANGNAVGFQVMMEGWALYRTKVWTTRSWMRVYCGDVRVAFANKTAAVGSIVESSSLSDLTIMEDSTKMWDEGAGYVLLYVRVDGRLRWKVGTWVSGHYHIEVNCPALFAGDTGKLRGGDGAPPYLGFQQFTSCNVDV</sequence>
<feature type="transmembrane region" description="Helical" evidence="5">
    <location>
        <begin position="70"/>
        <end position="92"/>
    </location>
</feature>
<keyword evidence="8" id="KW-1185">Reference proteome</keyword>
<organism evidence="7 8">
    <name type="scientific">Canna indica</name>
    <name type="common">Indian-shot</name>
    <dbReference type="NCBI Taxonomy" id="4628"/>
    <lineage>
        <taxon>Eukaryota</taxon>
        <taxon>Viridiplantae</taxon>
        <taxon>Streptophyta</taxon>
        <taxon>Embryophyta</taxon>
        <taxon>Tracheophyta</taxon>
        <taxon>Spermatophyta</taxon>
        <taxon>Magnoliopsida</taxon>
        <taxon>Liliopsida</taxon>
        <taxon>Zingiberales</taxon>
        <taxon>Cannaceae</taxon>
        <taxon>Canna</taxon>
    </lineage>
</organism>
<evidence type="ECO:0000256" key="1">
    <source>
        <dbReference type="ARBA" id="ARBA00004167"/>
    </source>
</evidence>
<comment type="subcellular location">
    <subcellularLocation>
        <location evidence="1">Membrane</location>
        <topology evidence="1">Single-pass membrane protein</topology>
    </subcellularLocation>
</comment>
<dbReference type="PANTHER" id="PTHR31415">
    <property type="entry name" value="OS05G0367900 PROTEIN"/>
    <property type="match status" value="1"/>
</dbReference>
<dbReference type="Pfam" id="PF03168">
    <property type="entry name" value="LEA_2"/>
    <property type="match status" value="1"/>
</dbReference>
<evidence type="ECO:0000313" key="7">
    <source>
        <dbReference type="EMBL" id="WOL17720.1"/>
    </source>
</evidence>
<keyword evidence="4 5" id="KW-0472">Membrane</keyword>
<dbReference type="PANTHER" id="PTHR31415:SF9">
    <property type="entry name" value="OS05G0367900 PROTEIN"/>
    <property type="match status" value="1"/>
</dbReference>
<feature type="domain" description="Late embryogenesis abundant protein LEA-2 subgroup" evidence="6">
    <location>
        <begin position="129"/>
        <end position="207"/>
    </location>
</feature>
<dbReference type="InterPro" id="IPR044839">
    <property type="entry name" value="NDR1-like"/>
</dbReference>
<dbReference type="InterPro" id="IPR004864">
    <property type="entry name" value="LEA_2"/>
</dbReference>
<evidence type="ECO:0000256" key="2">
    <source>
        <dbReference type="ARBA" id="ARBA00022692"/>
    </source>
</evidence>
<keyword evidence="3 5" id="KW-1133">Transmembrane helix</keyword>
<dbReference type="GO" id="GO:0005886">
    <property type="term" value="C:plasma membrane"/>
    <property type="evidence" value="ECO:0007669"/>
    <property type="project" value="TreeGrafter"/>
</dbReference>
<dbReference type="EMBL" id="CP136897">
    <property type="protein sequence ID" value="WOL17720.1"/>
    <property type="molecule type" value="Genomic_DNA"/>
</dbReference>
<evidence type="ECO:0000256" key="5">
    <source>
        <dbReference type="SAM" id="Phobius"/>
    </source>
</evidence>
<accession>A0AAQ3KZW2</accession>
<dbReference type="Proteomes" id="UP001327560">
    <property type="component" value="Chromosome 8"/>
</dbReference>
<evidence type="ECO:0000313" key="8">
    <source>
        <dbReference type="Proteomes" id="UP001327560"/>
    </source>
</evidence>
<name>A0AAQ3KZW2_9LILI</name>
<dbReference type="GO" id="GO:0009506">
    <property type="term" value="C:plasmodesma"/>
    <property type="evidence" value="ECO:0007669"/>
    <property type="project" value="TreeGrafter"/>
</dbReference>
<gene>
    <name evidence="7" type="ORF">Cni_G26513</name>
</gene>